<dbReference type="GO" id="GO:0009252">
    <property type="term" value="P:peptidoglycan biosynthetic process"/>
    <property type="evidence" value="ECO:0007669"/>
    <property type="project" value="UniProtKB-UniRule"/>
</dbReference>
<reference evidence="20" key="1">
    <citation type="submission" date="2017-08" db="EMBL/GenBank/DDBJ databases">
        <title>A dynamic microbial community with high functional redundancy inhabits the cold, oxic subseafloor aquifer.</title>
        <authorList>
            <person name="Tully B.J."/>
            <person name="Wheat C.G."/>
            <person name="Glazer B.T."/>
            <person name="Huber J.A."/>
        </authorList>
    </citation>
    <scope>NUCLEOTIDE SEQUENCE [LARGE SCALE GENOMIC DNA]</scope>
</reference>
<evidence type="ECO:0000256" key="13">
    <source>
        <dbReference type="ARBA" id="ARBA00023210"/>
    </source>
</evidence>
<keyword evidence="8 16" id="KW-0378">Hydrolase</keyword>
<dbReference type="GO" id="GO:0043093">
    <property type="term" value="P:FtsZ-dependent cytokinesis"/>
    <property type="evidence" value="ECO:0007669"/>
    <property type="project" value="UniProtKB-UniRule"/>
</dbReference>
<comment type="function">
    <text evidence="16">Catalyzes cross-linking of the peptidoglycan cell wall at the division septum.</text>
</comment>
<keyword evidence="4 16" id="KW-0132">Cell division</keyword>
<dbReference type="EC" id="3.4.16.4" evidence="16"/>
<comment type="catalytic activity">
    <reaction evidence="16">
        <text>Preferential cleavage: (Ac)2-L-Lys-D-Ala-|-D-Ala. Also transpeptidation of peptidyl-alanyl moieties that are N-acyl substituents of D-alanine.</text>
        <dbReference type="EC" id="3.4.16.4"/>
    </reaction>
</comment>
<keyword evidence="14 16" id="KW-0131">Cell cycle</keyword>
<dbReference type="UniPathway" id="UPA00219"/>
<comment type="similarity">
    <text evidence="16">Belongs to the transpeptidase family. FtsI subfamily.</text>
</comment>
<dbReference type="Gene3D" id="3.90.1310.10">
    <property type="entry name" value="Penicillin-binding protein 2a (Domain 2)"/>
    <property type="match status" value="1"/>
</dbReference>
<dbReference type="InterPro" id="IPR050515">
    <property type="entry name" value="Beta-lactam/transpept"/>
</dbReference>
<evidence type="ECO:0000256" key="10">
    <source>
        <dbReference type="ARBA" id="ARBA00022984"/>
    </source>
</evidence>
<name>A0A2A5CB52_9GAMM</name>
<dbReference type="InterPro" id="IPR001460">
    <property type="entry name" value="PCN-bd_Tpept"/>
</dbReference>
<feature type="active site" description="Acyl-ester intermediate" evidence="16">
    <location>
        <position position="299"/>
    </location>
</feature>
<keyword evidence="3 16" id="KW-0997">Cell inner membrane</keyword>
<dbReference type="HAMAP" id="MF_02080">
    <property type="entry name" value="FtsI_transpept"/>
    <property type="match status" value="1"/>
</dbReference>
<keyword evidence="12 16" id="KW-0472">Membrane</keyword>
<evidence type="ECO:0000256" key="2">
    <source>
        <dbReference type="ARBA" id="ARBA00022475"/>
    </source>
</evidence>
<keyword evidence="10 16" id="KW-0573">Peptidoglycan synthesis</keyword>
<feature type="domain" description="Penicillin-binding protein transpeptidase" evidence="17">
    <location>
        <begin position="250"/>
        <end position="554"/>
    </location>
</feature>
<dbReference type="Pfam" id="PF03717">
    <property type="entry name" value="PBP_dimer"/>
    <property type="match status" value="1"/>
</dbReference>
<comment type="caution">
    <text evidence="19">The sequence shown here is derived from an EMBL/GenBank/DDBJ whole genome shotgun (WGS) entry which is preliminary data.</text>
</comment>
<feature type="transmembrane region" description="Helical" evidence="16">
    <location>
        <begin position="12"/>
        <end position="34"/>
    </location>
</feature>
<evidence type="ECO:0000256" key="9">
    <source>
        <dbReference type="ARBA" id="ARBA00022960"/>
    </source>
</evidence>
<dbReference type="SUPFAM" id="SSF56601">
    <property type="entry name" value="beta-lactamase/transpeptidase-like"/>
    <property type="match status" value="1"/>
</dbReference>
<evidence type="ECO:0000256" key="4">
    <source>
        <dbReference type="ARBA" id="ARBA00022618"/>
    </source>
</evidence>
<evidence type="ECO:0000256" key="12">
    <source>
        <dbReference type="ARBA" id="ARBA00023136"/>
    </source>
</evidence>
<dbReference type="Gene3D" id="1.10.150.770">
    <property type="match status" value="1"/>
</dbReference>
<dbReference type="Gene3D" id="3.40.710.10">
    <property type="entry name" value="DD-peptidase/beta-lactamase superfamily"/>
    <property type="match status" value="1"/>
</dbReference>
<keyword evidence="15 16" id="KW-0961">Cell wall biogenesis/degradation</keyword>
<evidence type="ECO:0000313" key="19">
    <source>
        <dbReference type="EMBL" id="PCJ40660.1"/>
    </source>
</evidence>
<dbReference type="GO" id="GO:0005886">
    <property type="term" value="C:plasma membrane"/>
    <property type="evidence" value="ECO:0007669"/>
    <property type="project" value="UniProtKB-SubCell"/>
</dbReference>
<evidence type="ECO:0000259" key="17">
    <source>
        <dbReference type="Pfam" id="PF00905"/>
    </source>
</evidence>
<dbReference type="PANTHER" id="PTHR30627">
    <property type="entry name" value="PEPTIDOGLYCAN D,D-TRANSPEPTIDASE"/>
    <property type="match status" value="1"/>
</dbReference>
<evidence type="ECO:0000256" key="5">
    <source>
        <dbReference type="ARBA" id="ARBA00022645"/>
    </source>
</evidence>
<keyword evidence="13 16" id="KW-0717">Septation</keyword>
<organism evidence="19 20">
    <name type="scientific">SAR86 cluster bacterium</name>
    <dbReference type="NCBI Taxonomy" id="2030880"/>
    <lineage>
        <taxon>Bacteria</taxon>
        <taxon>Pseudomonadati</taxon>
        <taxon>Pseudomonadota</taxon>
        <taxon>Gammaproteobacteria</taxon>
        <taxon>SAR86 cluster</taxon>
    </lineage>
</organism>
<evidence type="ECO:0000256" key="6">
    <source>
        <dbReference type="ARBA" id="ARBA00022670"/>
    </source>
</evidence>
<dbReference type="Gene3D" id="3.30.450.330">
    <property type="match status" value="1"/>
</dbReference>
<evidence type="ECO:0000259" key="18">
    <source>
        <dbReference type="Pfam" id="PF03717"/>
    </source>
</evidence>
<evidence type="ECO:0000313" key="20">
    <source>
        <dbReference type="Proteomes" id="UP000228987"/>
    </source>
</evidence>
<dbReference type="InterPro" id="IPR012338">
    <property type="entry name" value="Beta-lactam/transpept-like"/>
</dbReference>
<dbReference type="GO" id="GO:0000917">
    <property type="term" value="P:division septum assembly"/>
    <property type="evidence" value="ECO:0007669"/>
    <property type="project" value="UniProtKB-KW"/>
</dbReference>
<comment type="subcellular location">
    <subcellularLocation>
        <location evidence="16">Cell inner membrane</location>
        <topology evidence="16">Single-pass membrane protein</topology>
    </subcellularLocation>
    <subcellularLocation>
        <location evidence="1">Membrane</location>
    </subcellularLocation>
</comment>
<keyword evidence="6 16" id="KW-0645">Protease</keyword>
<dbReference type="Pfam" id="PF00905">
    <property type="entry name" value="Transpeptidase"/>
    <property type="match status" value="1"/>
</dbReference>
<keyword evidence="2 16" id="KW-1003">Cell membrane</keyword>
<dbReference type="GO" id="GO:0008658">
    <property type="term" value="F:penicillin binding"/>
    <property type="evidence" value="ECO:0007669"/>
    <property type="project" value="InterPro"/>
</dbReference>
<evidence type="ECO:0000256" key="3">
    <source>
        <dbReference type="ARBA" id="ARBA00022519"/>
    </source>
</evidence>
<dbReference type="EMBL" id="NVWI01000008">
    <property type="protein sequence ID" value="PCJ40660.1"/>
    <property type="molecule type" value="Genomic_DNA"/>
</dbReference>
<evidence type="ECO:0000256" key="1">
    <source>
        <dbReference type="ARBA" id="ARBA00004370"/>
    </source>
</evidence>
<dbReference type="SUPFAM" id="SSF56519">
    <property type="entry name" value="Penicillin binding protein dimerisation domain"/>
    <property type="match status" value="1"/>
</dbReference>
<evidence type="ECO:0000256" key="14">
    <source>
        <dbReference type="ARBA" id="ARBA00023306"/>
    </source>
</evidence>
<evidence type="ECO:0000256" key="8">
    <source>
        <dbReference type="ARBA" id="ARBA00022801"/>
    </source>
</evidence>
<evidence type="ECO:0000256" key="16">
    <source>
        <dbReference type="HAMAP-Rule" id="MF_02080"/>
    </source>
</evidence>
<accession>A0A2A5CB52</accession>
<dbReference type="InterPro" id="IPR037532">
    <property type="entry name" value="FtsI_transpept"/>
</dbReference>
<dbReference type="InterPro" id="IPR005311">
    <property type="entry name" value="PBP_dimer"/>
</dbReference>
<comment type="pathway">
    <text evidence="16">Cell wall biogenesis; peptidoglycan biosynthesis.</text>
</comment>
<sequence length="597" mass="65074">MSARQAAKKHTSWRLYFVFMVILSLLSTIAWKVLDLQVINNETLQFQGDARTVRNDVIAAHRGNILDRNGQPLAISTPVQSLVLNPREILQYPEQWDRFAEALLSININPDVLRNRIQENAGREFMFIKRRIPPVEANQVLRHSFNGVWAEEEYKRFYPLGEVAVHVVGLANSDEVGQEGVELAYDDWLEGTPGSKQVLKDRNGSIISELRINQVAEPGNDLVLSIDSEIQFLAYKALKEEVTRRYANAGTAVVLNVETGEILAMVSQPSYNPNNRANLSQQLDGLKNRAIAEALEPGSTVKTFTVTAALESGLFDTESIIDTSPGYIRIDRSVIRDPVNYGESTLERILSKSSQVGASRIALAMGQEPMLDVLRRVGFGQSLGTGFPGESAGLLVNHNRWSDSEIATLAYGYGFQVSPLQLAQAYMVYANGGIYKPVSLLKIEDADNVPGIRVISEDIVASVTQMLESVVRPGGGGTGTRAYIPSHRVAGKTGTAWYYDVQRGGYDDENYISLFAGFAPVSNPKIVTVVTIHEPQGKEYGGGQVAAPVFANITAGALRILNVPPDIISNASESLSLEGLNSAASRPSLAGLSGGRQ</sequence>
<dbReference type="GO" id="GO:0008360">
    <property type="term" value="P:regulation of cell shape"/>
    <property type="evidence" value="ECO:0007669"/>
    <property type="project" value="UniProtKB-KW"/>
</dbReference>
<evidence type="ECO:0000256" key="11">
    <source>
        <dbReference type="ARBA" id="ARBA00022989"/>
    </source>
</evidence>
<dbReference type="GO" id="GO:0009002">
    <property type="term" value="F:serine-type D-Ala-D-Ala carboxypeptidase activity"/>
    <property type="evidence" value="ECO:0007669"/>
    <property type="project" value="UniProtKB-UniRule"/>
</dbReference>
<dbReference type="GO" id="GO:0006508">
    <property type="term" value="P:proteolysis"/>
    <property type="evidence" value="ECO:0007669"/>
    <property type="project" value="UniProtKB-KW"/>
</dbReference>
<protein>
    <recommendedName>
        <fullName evidence="16">Peptidoglycan D,D-transpeptidase FtsI</fullName>
        <ecNumber evidence="16">3.4.16.4</ecNumber>
    </recommendedName>
    <alternativeName>
        <fullName evidence="16">Penicillin-binding protein 3</fullName>
        <shortName evidence="16">PBP-3</shortName>
    </alternativeName>
</protein>
<dbReference type="AlphaFoldDB" id="A0A2A5CB52"/>
<proteinExistence type="inferred from homology"/>
<keyword evidence="5 16" id="KW-0121">Carboxypeptidase</keyword>
<dbReference type="Proteomes" id="UP000228987">
    <property type="component" value="Unassembled WGS sequence"/>
</dbReference>
<dbReference type="InterPro" id="IPR036138">
    <property type="entry name" value="PBP_dimer_sf"/>
</dbReference>
<dbReference type="PANTHER" id="PTHR30627:SF1">
    <property type="entry name" value="PEPTIDOGLYCAN D,D-TRANSPEPTIDASE FTSI"/>
    <property type="match status" value="1"/>
</dbReference>
<gene>
    <name evidence="16" type="primary">ftsI</name>
    <name evidence="19" type="ORF">COA71_10485</name>
</gene>
<evidence type="ECO:0000256" key="15">
    <source>
        <dbReference type="ARBA" id="ARBA00023316"/>
    </source>
</evidence>
<feature type="domain" description="Penicillin-binding protein dimerisation" evidence="18">
    <location>
        <begin position="58"/>
        <end position="210"/>
    </location>
</feature>
<keyword evidence="7 16" id="KW-0812">Transmembrane</keyword>
<keyword evidence="11 16" id="KW-1133">Transmembrane helix</keyword>
<dbReference type="GO" id="GO:0071555">
    <property type="term" value="P:cell wall organization"/>
    <property type="evidence" value="ECO:0007669"/>
    <property type="project" value="UniProtKB-KW"/>
</dbReference>
<keyword evidence="9 16" id="KW-0133">Cell shape</keyword>
<dbReference type="GO" id="GO:0008955">
    <property type="term" value="F:peptidoglycan glycosyltransferase activity"/>
    <property type="evidence" value="ECO:0007669"/>
    <property type="project" value="InterPro"/>
</dbReference>
<evidence type="ECO:0000256" key="7">
    <source>
        <dbReference type="ARBA" id="ARBA00022692"/>
    </source>
</evidence>